<evidence type="ECO:0000256" key="1">
    <source>
        <dbReference type="SAM" id="Phobius"/>
    </source>
</evidence>
<dbReference type="PANTHER" id="PTHR38409:SF1">
    <property type="entry name" value="MITOCHONDRIAL ADAPTER PROTEIN MCP1"/>
    <property type="match status" value="1"/>
</dbReference>
<dbReference type="InterPro" id="IPR039960">
    <property type="entry name" value="MCP1"/>
</dbReference>
<keyword evidence="1" id="KW-1133">Transmembrane helix</keyword>
<feature type="domain" description="Mitochondrial adapter protein MCP1 transmembrane" evidence="2">
    <location>
        <begin position="183"/>
        <end position="296"/>
    </location>
</feature>
<dbReference type="PANTHER" id="PTHR38409">
    <property type="entry name" value="MDM10-COMPLEMENTING PROTEIN 1"/>
    <property type="match status" value="1"/>
</dbReference>
<keyword evidence="1" id="KW-0472">Membrane</keyword>
<evidence type="ECO:0000313" key="4">
    <source>
        <dbReference type="Proteomes" id="UP000789508"/>
    </source>
</evidence>
<dbReference type="OrthoDB" id="10259513at2759"/>
<organism evidence="3 4">
    <name type="scientific">Ambispora leptoticha</name>
    <dbReference type="NCBI Taxonomy" id="144679"/>
    <lineage>
        <taxon>Eukaryota</taxon>
        <taxon>Fungi</taxon>
        <taxon>Fungi incertae sedis</taxon>
        <taxon>Mucoromycota</taxon>
        <taxon>Glomeromycotina</taxon>
        <taxon>Glomeromycetes</taxon>
        <taxon>Archaeosporales</taxon>
        <taxon>Ambisporaceae</taxon>
        <taxon>Ambispora</taxon>
    </lineage>
</organism>
<keyword evidence="1" id="KW-0812">Transmembrane</keyword>
<dbReference type="AlphaFoldDB" id="A0A9N8YTL3"/>
<feature type="transmembrane region" description="Helical" evidence="1">
    <location>
        <begin position="84"/>
        <end position="107"/>
    </location>
</feature>
<evidence type="ECO:0000313" key="3">
    <source>
        <dbReference type="EMBL" id="CAG8445765.1"/>
    </source>
</evidence>
<protein>
    <submittedName>
        <fullName evidence="3">14595_t:CDS:1</fullName>
    </submittedName>
</protein>
<comment type="caution">
    <text evidence="3">The sequence shown here is derived from an EMBL/GenBank/DDBJ whole genome shotgun (WGS) entry which is preliminary data.</text>
</comment>
<dbReference type="Proteomes" id="UP000789508">
    <property type="component" value="Unassembled WGS sequence"/>
</dbReference>
<proteinExistence type="predicted"/>
<sequence length="328" mass="36094">MSLSKPAGNNSKITTGESNDGKSLFSISLPKAYSHLTITQAGSAIVFSTFLVTHLSATALANFGGIELANRTMLLGRVYYQNHLLEPIVVFGALGLHIASGVAKRVIRLYWKYRRLDKRELTGDVHETVERIVTDEKNEEGQVVRQKITTKTTKTITTSFITKASAFLLPFHSLVGYLLIPAVINHVGIHRILPKRYFGDSSLINMTYVTLALRRWPKSSYLAYATLVGLAVYHVAGGAPAALKIIKGVTVQKGKNEKQSATVPESSENSKKLIKYLRNGAIATTIGLVGGGLLVIGGKIGRENIRIPLRNEYLKVYGRVYPHSWVRY</sequence>
<dbReference type="Pfam" id="PF07950">
    <property type="entry name" value="MCP1_TM"/>
    <property type="match status" value="1"/>
</dbReference>
<keyword evidence="4" id="KW-1185">Reference proteome</keyword>
<dbReference type="EMBL" id="CAJVPS010000052">
    <property type="protein sequence ID" value="CAG8445765.1"/>
    <property type="molecule type" value="Genomic_DNA"/>
</dbReference>
<evidence type="ECO:0000259" key="2">
    <source>
        <dbReference type="Pfam" id="PF07950"/>
    </source>
</evidence>
<feature type="transmembrane region" description="Helical" evidence="1">
    <location>
        <begin position="221"/>
        <end position="243"/>
    </location>
</feature>
<feature type="transmembrane region" description="Helical" evidence="1">
    <location>
        <begin position="41"/>
        <end position="64"/>
    </location>
</feature>
<dbReference type="InterPro" id="IPR012472">
    <property type="entry name" value="MCP1_TM"/>
</dbReference>
<feature type="transmembrane region" description="Helical" evidence="1">
    <location>
        <begin position="276"/>
        <end position="296"/>
    </location>
</feature>
<reference evidence="3" key="1">
    <citation type="submission" date="2021-06" db="EMBL/GenBank/DDBJ databases">
        <authorList>
            <person name="Kallberg Y."/>
            <person name="Tangrot J."/>
            <person name="Rosling A."/>
        </authorList>
    </citation>
    <scope>NUCLEOTIDE SEQUENCE</scope>
    <source>
        <strain evidence="3">FL130A</strain>
    </source>
</reference>
<dbReference type="GO" id="GO:0055088">
    <property type="term" value="P:lipid homeostasis"/>
    <property type="evidence" value="ECO:0007669"/>
    <property type="project" value="InterPro"/>
</dbReference>
<name>A0A9N8YTL3_9GLOM</name>
<accession>A0A9N8YTL3</accession>
<gene>
    <name evidence="3" type="ORF">ALEPTO_LOCUS668</name>
</gene>